<gene>
    <name evidence="2" type="ORF">BSZ32_09235</name>
</gene>
<sequence length="212" mass="23548">MNAQLDIVYQDAHFIVVNKPSGLLSAPGKGPDKLDSVTERVRALFPEAPAYSAVHRLDMDTSGLMLLALTKEAHRALSIQFQEREVRKKYIALLDGVIEEGEGTIELPFRLDVDNRPHQIYDAEDGKMGTTIWKVIERVNGVTRVQFKPITGRTHQLRVHSAHAKGLGIPIIGDPLYGTGTGPGHMKLHATMLEFTHPETSERIVIDSEPAW</sequence>
<dbReference type="Proteomes" id="UP000239907">
    <property type="component" value="Unassembled WGS sequence"/>
</dbReference>
<dbReference type="PANTHER" id="PTHR21600">
    <property type="entry name" value="MITOCHONDRIAL RNA PSEUDOURIDINE SYNTHASE"/>
    <property type="match status" value="1"/>
</dbReference>
<evidence type="ECO:0000313" key="2">
    <source>
        <dbReference type="EMBL" id="PQJ28667.1"/>
    </source>
</evidence>
<dbReference type="RefSeq" id="WP_105043168.1">
    <property type="nucleotide sequence ID" value="NZ_MQWA01000001.1"/>
</dbReference>
<dbReference type="GO" id="GO:0000455">
    <property type="term" value="P:enzyme-directed rRNA pseudouridine synthesis"/>
    <property type="evidence" value="ECO:0007669"/>
    <property type="project" value="TreeGrafter"/>
</dbReference>
<dbReference type="Gene3D" id="3.30.2350.10">
    <property type="entry name" value="Pseudouridine synthase"/>
    <property type="match status" value="1"/>
</dbReference>
<dbReference type="InterPro" id="IPR050188">
    <property type="entry name" value="RluA_PseudoU_synthase"/>
</dbReference>
<dbReference type="CDD" id="cd02869">
    <property type="entry name" value="PseudoU_synth_RluA_like"/>
    <property type="match status" value="1"/>
</dbReference>
<evidence type="ECO:0000259" key="1">
    <source>
        <dbReference type="Pfam" id="PF00849"/>
    </source>
</evidence>
<dbReference type="OrthoDB" id="9807829at2"/>
<dbReference type="Pfam" id="PF00849">
    <property type="entry name" value="PseudoU_synth_2"/>
    <property type="match status" value="1"/>
</dbReference>
<dbReference type="InterPro" id="IPR020103">
    <property type="entry name" value="PsdUridine_synth_cat_dom_sf"/>
</dbReference>
<reference evidence="2 3" key="1">
    <citation type="submission" date="2016-12" db="EMBL/GenBank/DDBJ databases">
        <title>Study of bacterial adaptation to deep sea.</title>
        <authorList>
            <person name="Song J."/>
            <person name="Yoshizawa S."/>
            <person name="Kogure K."/>
        </authorList>
    </citation>
    <scope>NUCLEOTIDE SEQUENCE [LARGE SCALE GENOMIC DNA]</scope>
    <source>
        <strain evidence="2 3">SAORIC-165</strain>
    </source>
</reference>
<dbReference type="AlphaFoldDB" id="A0A2S7U2B7"/>
<dbReference type="GO" id="GO:0009982">
    <property type="term" value="F:pseudouridine synthase activity"/>
    <property type="evidence" value="ECO:0007669"/>
    <property type="project" value="InterPro"/>
</dbReference>
<accession>A0A2S7U2B7</accession>
<keyword evidence="3" id="KW-1185">Reference proteome</keyword>
<dbReference type="GO" id="GO:0003723">
    <property type="term" value="F:RNA binding"/>
    <property type="evidence" value="ECO:0007669"/>
    <property type="project" value="InterPro"/>
</dbReference>
<dbReference type="InterPro" id="IPR006224">
    <property type="entry name" value="PsdUridine_synth_RluA-like_CS"/>
</dbReference>
<comment type="caution">
    <text evidence="2">The sequence shown here is derived from an EMBL/GenBank/DDBJ whole genome shotgun (WGS) entry which is preliminary data.</text>
</comment>
<proteinExistence type="predicted"/>
<dbReference type="GO" id="GO:0140098">
    <property type="term" value="F:catalytic activity, acting on RNA"/>
    <property type="evidence" value="ECO:0007669"/>
    <property type="project" value="UniProtKB-ARBA"/>
</dbReference>
<feature type="domain" description="Pseudouridine synthase RsuA/RluA-like" evidence="1">
    <location>
        <begin position="13"/>
        <end position="163"/>
    </location>
</feature>
<protein>
    <submittedName>
        <fullName evidence="2">RNA pseudouridine synthase</fullName>
    </submittedName>
</protein>
<dbReference type="SUPFAM" id="SSF55120">
    <property type="entry name" value="Pseudouridine synthase"/>
    <property type="match status" value="1"/>
</dbReference>
<name>A0A2S7U2B7_9BACT</name>
<dbReference type="EMBL" id="MQWA01000001">
    <property type="protein sequence ID" value="PQJ28667.1"/>
    <property type="molecule type" value="Genomic_DNA"/>
</dbReference>
<evidence type="ECO:0000313" key="3">
    <source>
        <dbReference type="Proteomes" id="UP000239907"/>
    </source>
</evidence>
<dbReference type="PROSITE" id="PS01129">
    <property type="entry name" value="PSI_RLU"/>
    <property type="match status" value="1"/>
</dbReference>
<dbReference type="PANTHER" id="PTHR21600:SF89">
    <property type="entry name" value="RIBOSOMAL LARGE SUBUNIT PSEUDOURIDINE SYNTHASE A"/>
    <property type="match status" value="1"/>
</dbReference>
<organism evidence="2 3">
    <name type="scientific">Rubritalea profundi</name>
    <dbReference type="NCBI Taxonomy" id="1658618"/>
    <lineage>
        <taxon>Bacteria</taxon>
        <taxon>Pseudomonadati</taxon>
        <taxon>Verrucomicrobiota</taxon>
        <taxon>Verrucomicrobiia</taxon>
        <taxon>Verrucomicrobiales</taxon>
        <taxon>Rubritaleaceae</taxon>
        <taxon>Rubritalea</taxon>
    </lineage>
</organism>
<dbReference type="InterPro" id="IPR006145">
    <property type="entry name" value="PsdUridine_synth_RsuA/RluA"/>
</dbReference>